<evidence type="ECO:0000313" key="2">
    <source>
        <dbReference type="Proteomes" id="UP000050867"/>
    </source>
</evidence>
<dbReference type="InterPro" id="IPR019734">
    <property type="entry name" value="TPR_rpt"/>
</dbReference>
<dbReference type="Pfam" id="PF13374">
    <property type="entry name" value="TPR_10"/>
    <property type="match status" value="1"/>
</dbReference>
<dbReference type="Gene3D" id="3.40.50.300">
    <property type="entry name" value="P-loop containing nucleotide triphosphate hydrolases"/>
    <property type="match status" value="1"/>
</dbReference>
<keyword evidence="2" id="KW-1185">Reference proteome</keyword>
<name>A0A0T6LXQ8_WENVI</name>
<dbReference type="GO" id="GO:0043531">
    <property type="term" value="F:ADP binding"/>
    <property type="evidence" value="ECO:0007669"/>
    <property type="project" value="InterPro"/>
</dbReference>
<accession>A0A0T6LXQ8</accession>
<dbReference type="InterPro" id="IPR011990">
    <property type="entry name" value="TPR-like_helical_dom_sf"/>
</dbReference>
<dbReference type="eggNOG" id="COG0457">
    <property type="taxonomic scope" value="Bacteria"/>
</dbReference>
<dbReference type="STRING" id="76728.AQ490_13150"/>
<sequence>MHDGNSVITQAIHGLGGVGKSTLALDYARTHRSAYTLTWWITADSPQNLTAGLAALAERLHGQAGTDTATNVTWALTWLQTHPGWLLVLDNVEDPADLEPYLGQLDAGRVLITSRRAVGWHRLAHPVAIDVLTLDSATDLLARASGHTAPGHRPALTELATELGCLPLALEQAGAYIARNQISASDYHQLLREYPARIHATPAVLGQHERTIARTWRLTLETIATHTPLAVAMLSVLAWLAPDRLPRDVLTAPANDALAVNEALGTLAAYSMITLTENSVSVHRLVQAVARTPNAHNTEDTITHARERAAALLHIALPTTDPATDVGTWARWRALLPHVHAHTSLTTPDQDTQDTAHLLDWTGWFLSGQGQHQQAVAYAERAHQTSIRLNGPDHPGTLTSRNNLASAYRGAGDLDRAIPLYEATLSAALRVLGPDHLHTLTSRNNLASAYREAGDLDRAIPLHQATLTDRERILGSDHPDTLSSRNNLAAAYRGAGDLDRAIPLYEATLSAALRVLGPNHPHTLTSRNNLATAYQEAGDLDRAIPLYEATLSAALRVLGPNHPMTTVIRRNLHVARTAGR</sequence>
<evidence type="ECO:0008006" key="3">
    <source>
        <dbReference type="Google" id="ProtNLM"/>
    </source>
</evidence>
<protein>
    <recommendedName>
        <fullName evidence="3">Tetratricopeptide repeat protein</fullName>
    </recommendedName>
</protein>
<dbReference type="EMBL" id="LLZU01000003">
    <property type="protein sequence ID" value="KRV50894.1"/>
    <property type="molecule type" value="Genomic_DNA"/>
</dbReference>
<dbReference type="AlphaFoldDB" id="A0A0T6LXQ8"/>
<comment type="caution">
    <text evidence="1">The sequence shown here is derived from an EMBL/GenBank/DDBJ whole genome shotgun (WGS) entry which is preliminary data.</text>
</comment>
<dbReference type="PANTHER" id="PTHR46082">
    <property type="entry name" value="ATP/GTP-BINDING PROTEIN-RELATED"/>
    <property type="match status" value="1"/>
</dbReference>
<proteinExistence type="predicted"/>
<dbReference type="Gene3D" id="1.25.40.10">
    <property type="entry name" value="Tetratricopeptide repeat domain"/>
    <property type="match status" value="2"/>
</dbReference>
<dbReference type="SUPFAM" id="SSF48452">
    <property type="entry name" value="TPR-like"/>
    <property type="match status" value="2"/>
</dbReference>
<dbReference type="InterPro" id="IPR053137">
    <property type="entry name" value="NLR-like"/>
</dbReference>
<dbReference type="InterPro" id="IPR027417">
    <property type="entry name" value="P-loop_NTPase"/>
</dbReference>
<reference evidence="1 2" key="1">
    <citation type="submission" date="2015-10" db="EMBL/GenBank/DDBJ databases">
        <title>Draft genome sequence of pyrrolomycin-producing Streptomyces vitaminophilus.</title>
        <authorList>
            <person name="Graham D.E."/>
            <person name="Mahan K.M."/>
            <person name="Klingeman D.M."/>
            <person name="Hettich R.L."/>
            <person name="Parry R.J."/>
        </authorList>
    </citation>
    <scope>NUCLEOTIDE SEQUENCE [LARGE SCALE GENOMIC DNA]</scope>
    <source>
        <strain evidence="1 2">ATCC 31673</strain>
    </source>
</reference>
<dbReference type="Pfam" id="PF13424">
    <property type="entry name" value="TPR_12"/>
    <property type="match status" value="2"/>
</dbReference>
<gene>
    <name evidence="1" type="ORF">AQ490_13150</name>
</gene>
<organism evidence="1 2">
    <name type="scientific">Wenjunlia vitaminophila</name>
    <name type="common">Streptomyces vitaminophilus</name>
    <dbReference type="NCBI Taxonomy" id="76728"/>
    <lineage>
        <taxon>Bacteria</taxon>
        <taxon>Bacillati</taxon>
        <taxon>Actinomycetota</taxon>
        <taxon>Actinomycetes</taxon>
        <taxon>Kitasatosporales</taxon>
        <taxon>Streptomycetaceae</taxon>
        <taxon>Wenjunlia</taxon>
    </lineage>
</organism>
<evidence type="ECO:0000313" key="1">
    <source>
        <dbReference type="EMBL" id="KRV50894.1"/>
    </source>
</evidence>
<dbReference type="PANTHER" id="PTHR46082:SF6">
    <property type="entry name" value="AAA+ ATPASE DOMAIN-CONTAINING PROTEIN-RELATED"/>
    <property type="match status" value="1"/>
</dbReference>
<dbReference type="PRINTS" id="PR00364">
    <property type="entry name" value="DISEASERSIST"/>
</dbReference>
<dbReference type="SUPFAM" id="SSF52540">
    <property type="entry name" value="P-loop containing nucleoside triphosphate hydrolases"/>
    <property type="match status" value="1"/>
</dbReference>
<dbReference type="Proteomes" id="UP000050867">
    <property type="component" value="Unassembled WGS sequence"/>
</dbReference>
<dbReference type="SMART" id="SM00028">
    <property type="entry name" value="TPR"/>
    <property type="match status" value="4"/>
</dbReference>